<keyword evidence="2" id="KW-0645">Protease</keyword>
<dbReference type="Pfam" id="PF00877">
    <property type="entry name" value="NLPC_P60"/>
    <property type="match status" value="1"/>
</dbReference>
<dbReference type="PROSITE" id="PS51935">
    <property type="entry name" value="NLPC_P60"/>
    <property type="match status" value="1"/>
</dbReference>
<comment type="caution">
    <text evidence="7">The sequence shown here is derived from an EMBL/GenBank/DDBJ whole genome shotgun (WGS) entry which is preliminary data.</text>
</comment>
<evidence type="ECO:0000259" key="6">
    <source>
        <dbReference type="PROSITE" id="PS51935"/>
    </source>
</evidence>
<evidence type="ECO:0000256" key="2">
    <source>
        <dbReference type="ARBA" id="ARBA00022670"/>
    </source>
</evidence>
<dbReference type="InterPro" id="IPR052062">
    <property type="entry name" value="Murein_DD/LD_carboxypeptidase"/>
</dbReference>
<gene>
    <name evidence="7" type="ORF">T190423A01A_20483</name>
</gene>
<evidence type="ECO:0000256" key="5">
    <source>
        <dbReference type="ARBA" id="ARBA00022807"/>
    </source>
</evidence>
<dbReference type="InterPro" id="IPR000064">
    <property type="entry name" value="NLP_P60_dom"/>
</dbReference>
<proteinExistence type="inferred from homology"/>
<evidence type="ECO:0000313" key="8">
    <source>
        <dbReference type="Proteomes" id="UP001497527"/>
    </source>
</evidence>
<comment type="similarity">
    <text evidence="1">Belongs to the peptidase C40 family.</text>
</comment>
<dbReference type="RefSeq" id="WP_348716347.1">
    <property type="nucleotide sequence ID" value="NZ_CAXJIO010000011.1"/>
</dbReference>
<dbReference type="Gene3D" id="3.90.1720.10">
    <property type="entry name" value="endopeptidase domain like (from Nostoc punctiforme)"/>
    <property type="match status" value="1"/>
</dbReference>
<name>A0ABP1EZ56_9FLAO</name>
<keyword evidence="3" id="KW-0732">Signal</keyword>
<dbReference type="PANTHER" id="PTHR47360">
    <property type="entry name" value="MUREIN DD-ENDOPEPTIDASE MEPS/MUREIN LD-CARBOXYPEPTIDASE"/>
    <property type="match status" value="1"/>
</dbReference>
<accession>A0ABP1EZ56</accession>
<evidence type="ECO:0000256" key="3">
    <source>
        <dbReference type="ARBA" id="ARBA00022729"/>
    </source>
</evidence>
<keyword evidence="4" id="KW-0378">Hydrolase</keyword>
<keyword evidence="8" id="KW-1185">Reference proteome</keyword>
<keyword evidence="5" id="KW-0788">Thiol protease</keyword>
<organism evidence="7 8">
    <name type="scientific">Tenacibaculum polynesiense</name>
    <dbReference type="NCBI Taxonomy" id="3137857"/>
    <lineage>
        <taxon>Bacteria</taxon>
        <taxon>Pseudomonadati</taxon>
        <taxon>Bacteroidota</taxon>
        <taxon>Flavobacteriia</taxon>
        <taxon>Flavobacteriales</taxon>
        <taxon>Flavobacteriaceae</taxon>
        <taxon>Tenacibaculum</taxon>
    </lineage>
</organism>
<dbReference type="EMBL" id="CAXJIO010000011">
    <property type="protein sequence ID" value="CAL2102732.1"/>
    <property type="molecule type" value="Genomic_DNA"/>
</dbReference>
<evidence type="ECO:0000256" key="1">
    <source>
        <dbReference type="ARBA" id="ARBA00007074"/>
    </source>
</evidence>
<protein>
    <submittedName>
        <fullName evidence="7">NlpC/P60 family protein</fullName>
    </submittedName>
</protein>
<dbReference type="InterPro" id="IPR038765">
    <property type="entry name" value="Papain-like_cys_pep_sf"/>
</dbReference>
<dbReference type="Proteomes" id="UP001497527">
    <property type="component" value="Unassembled WGS sequence"/>
</dbReference>
<dbReference type="SUPFAM" id="SSF54001">
    <property type="entry name" value="Cysteine proteinases"/>
    <property type="match status" value="1"/>
</dbReference>
<evidence type="ECO:0000256" key="4">
    <source>
        <dbReference type="ARBA" id="ARBA00022801"/>
    </source>
</evidence>
<evidence type="ECO:0000313" key="7">
    <source>
        <dbReference type="EMBL" id="CAL2102732.1"/>
    </source>
</evidence>
<dbReference type="PANTHER" id="PTHR47360:SF1">
    <property type="entry name" value="ENDOPEPTIDASE NLPC-RELATED"/>
    <property type="match status" value="1"/>
</dbReference>
<feature type="domain" description="NlpC/P60" evidence="6">
    <location>
        <begin position="31"/>
        <end position="158"/>
    </location>
</feature>
<reference evidence="7 8" key="1">
    <citation type="submission" date="2024-05" db="EMBL/GenBank/DDBJ databases">
        <authorList>
            <person name="Duchaud E."/>
        </authorList>
    </citation>
    <scope>NUCLEOTIDE SEQUENCE [LARGE SCALE GENOMIC DNA]</scope>
    <source>
        <strain evidence="7">Ena-SAMPLE-TAB-13-05-2024-13:56:06:370-140308</strain>
    </source>
</reference>
<sequence length="159" mass="17881">MNKRLLLLILIVGFIVFRFINQGEEEVKEEHTKVTQIISLANSYKGVAYRAGGTTKRGMDCSGLVTTVFRAFDMQLPRSSALMSREGEEISLEEVREGDLLFFDIARLKGNINHVGLVTSIEKGNILFIHSTTSRGVITTSINEPYWKEAFVKAKRVLN</sequence>